<dbReference type="AlphaFoldDB" id="A0A2S8GF65"/>
<dbReference type="EMBL" id="PUHZ01000024">
    <property type="protein sequence ID" value="PQO43063.1"/>
    <property type="molecule type" value="Genomic_DNA"/>
</dbReference>
<evidence type="ECO:0000313" key="1">
    <source>
        <dbReference type="EMBL" id="PQO43063.1"/>
    </source>
</evidence>
<proteinExistence type="predicted"/>
<reference evidence="1 2" key="1">
    <citation type="submission" date="2018-02" db="EMBL/GenBank/DDBJ databases">
        <title>Comparative genomes isolates from brazilian mangrove.</title>
        <authorList>
            <person name="Araujo J.E."/>
            <person name="Taketani R.G."/>
            <person name="Silva M.C.P."/>
            <person name="Loureco M.V."/>
            <person name="Andreote F.D."/>
        </authorList>
    </citation>
    <scope>NUCLEOTIDE SEQUENCE [LARGE SCALE GENOMIC DNA]</scope>
    <source>
        <strain evidence="1 2">Nap-Phe MGV</strain>
    </source>
</reference>
<evidence type="ECO:0000313" key="2">
    <source>
        <dbReference type="Proteomes" id="UP000237819"/>
    </source>
</evidence>
<gene>
    <name evidence="1" type="ORF">C5Y93_25465</name>
</gene>
<protein>
    <submittedName>
        <fullName evidence="1">Uncharacterized protein</fullName>
    </submittedName>
</protein>
<comment type="caution">
    <text evidence="1">The sequence shown here is derived from an EMBL/GenBank/DDBJ whole genome shotgun (WGS) entry which is preliminary data.</text>
</comment>
<sequence>MRIQAPQLTADQARISIADQDRSGNLGMSNLGRMVDRIQRSTAATQKAGASLLAPSECQKADRRLGRRAASYA</sequence>
<dbReference type="Proteomes" id="UP000237819">
    <property type="component" value="Unassembled WGS sequence"/>
</dbReference>
<accession>A0A2S8GF65</accession>
<name>A0A2S8GF65_9BACT</name>
<organism evidence="1 2">
    <name type="scientific">Blastopirellula marina</name>
    <dbReference type="NCBI Taxonomy" id="124"/>
    <lineage>
        <taxon>Bacteria</taxon>
        <taxon>Pseudomonadati</taxon>
        <taxon>Planctomycetota</taxon>
        <taxon>Planctomycetia</taxon>
        <taxon>Pirellulales</taxon>
        <taxon>Pirellulaceae</taxon>
        <taxon>Blastopirellula</taxon>
    </lineage>
</organism>